<comment type="caution">
    <text evidence="3">The sequence shown here is derived from an EMBL/GenBank/DDBJ whole genome shotgun (WGS) entry which is preliminary data.</text>
</comment>
<organism evidence="3 4">
    <name type="scientific">Niastella caeni</name>
    <dbReference type="NCBI Taxonomy" id="2569763"/>
    <lineage>
        <taxon>Bacteria</taxon>
        <taxon>Pseudomonadati</taxon>
        <taxon>Bacteroidota</taxon>
        <taxon>Chitinophagia</taxon>
        <taxon>Chitinophagales</taxon>
        <taxon>Chitinophagaceae</taxon>
        <taxon>Niastella</taxon>
    </lineage>
</organism>
<reference evidence="3 4" key="1">
    <citation type="submission" date="2019-04" db="EMBL/GenBank/DDBJ databases">
        <title>Niastella caeni sp. nov., isolated from activated sludge.</title>
        <authorList>
            <person name="Sheng M."/>
        </authorList>
    </citation>
    <scope>NUCLEOTIDE SEQUENCE [LARGE SCALE GENOMIC DNA]</scope>
    <source>
        <strain evidence="3 4">HX-2-15</strain>
    </source>
</reference>
<dbReference type="PROSITE" id="PS50102">
    <property type="entry name" value="RRM"/>
    <property type="match status" value="1"/>
</dbReference>
<dbReference type="PANTHER" id="PTHR48025:SF1">
    <property type="entry name" value="RRM DOMAIN-CONTAINING PROTEIN"/>
    <property type="match status" value="1"/>
</dbReference>
<dbReference type="Pfam" id="PF00076">
    <property type="entry name" value="RRM_1"/>
    <property type="match status" value="1"/>
</dbReference>
<gene>
    <name evidence="3" type="ORF">FAM09_27420</name>
</gene>
<evidence type="ECO:0000313" key="4">
    <source>
        <dbReference type="Proteomes" id="UP000306918"/>
    </source>
</evidence>
<keyword evidence="4" id="KW-1185">Reference proteome</keyword>
<dbReference type="InterPro" id="IPR012677">
    <property type="entry name" value="Nucleotide-bd_a/b_plait_sf"/>
</dbReference>
<dbReference type="GO" id="GO:0003729">
    <property type="term" value="F:mRNA binding"/>
    <property type="evidence" value="ECO:0007669"/>
    <property type="project" value="TreeGrafter"/>
</dbReference>
<dbReference type="Proteomes" id="UP000306918">
    <property type="component" value="Unassembled WGS sequence"/>
</dbReference>
<evidence type="ECO:0000259" key="2">
    <source>
        <dbReference type="PROSITE" id="PS50102"/>
    </source>
</evidence>
<dbReference type="EMBL" id="STFF01000011">
    <property type="protein sequence ID" value="THU32523.1"/>
    <property type="molecule type" value="Genomic_DNA"/>
</dbReference>
<dbReference type="InterPro" id="IPR000504">
    <property type="entry name" value="RRM_dom"/>
</dbReference>
<protein>
    <submittedName>
        <fullName evidence="3">RNA-binding protein</fullName>
    </submittedName>
</protein>
<accession>A0A4S8HCJ3</accession>
<dbReference type="CDD" id="cd00590">
    <property type="entry name" value="RRM_SF"/>
    <property type="match status" value="1"/>
</dbReference>
<dbReference type="InterPro" id="IPR035979">
    <property type="entry name" value="RBD_domain_sf"/>
</dbReference>
<evidence type="ECO:0000313" key="3">
    <source>
        <dbReference type="EMBL" id="THU32523.1"/>
    </source>
</evidence>
<dbReference type="SUPFAM" id="SSF54928">
    <property type="entry name" value="RNA-binding domain, RBD"/>
    <property type="match status" value="1"/>
</dbReference>
<dbReference type="AlphaFoldDB" id="A0A4S8HCJ3"/>
<dbReference type="SMART" id="SM00360">
    <property type="entry name" value="RRM"/>
    <property type="match status" value="1"/>
</dbReference>
<dbReference type="OrthoDB" id="9798855at2"/>
<name>A0A4S8HCJ3_9BACT</name>
<dbReference type="InterPro" id="IPR050502">
    <property type="entry name" value="Euk_RNA-bind_prot"/>
</dbReference>
<dbReference type="PANTHER" id="PTHR48025">
    <property type="entry name" value="OS02G0815200 PROTEIN"/>
    <property type="match status" value="1"/>
</dbReference>
<keyword evidence="1" id="KW-0694">RNA-binding</keyword>
<feature type="domain" description="RRM" evidence="2">
    <location>
        <begin position="1"/>
        <end position="79"/>
    </location>
</feature>
<evidence type="ECO:0000256" key="1">
    <source>
        <dbReference type="ARBA" id="ARBA00022884"/>
    </source>
</evidence>
<dbReference type="Gene3D" id="3.30.70.330">
    <property type="match status" value="1"/>
</dbReference>
<proteinExistence type="predicted"/>
<sequence>MNIQVYNLSRNTSDADLRKLFSPYGVVDSAEVMRDKLNGRSKGNGIIDMPVERDARQAIVALDQTLMDGKKISVSELRLPPNW</sequence>
<dbReference type="RefSeq" id="WP_136580365.1">
    <property type="nucleotide sequence ID" value="NZ_STFF01000011.1"/>
</dbReference>